<dbReference type="Proteomes" id="UP001321543">
    <property type="component" value="Chromosome"/>
</dbReference>
<reference evidence="3" key="1">
    <citation type="journal article" date="2019" name="Int. J. Syst. Evol. Microbiol.">
        <title>The Global Catalogue of Microorganisms (GCM) 10K type strain sequencing project: providing services to taxonomists for standard genome sequencing and annotation.</title>
        <authorList>
            <consortium name="The Broad Institute Genomics Platform"/>
            <consortium name="The Broad Institute Genome Sequencing Center for Infectious Disease"/>
            <person name="Wu L."/>
            <person name="Ma J."/>
        </authorList>
    </citation>
    <scope>NUCLEOTIDE SEQUENCE [LARGE SCALE GENOMIC DNA]</scope>
    <source>
        <strain evidence="3">NBRC 106310</strain>
    </source>
</reference>
<organism evidence="2 3">
    <name type="scientific">Microbacterium suwonense</name>
    <dbReference type="NCBI Taxonomy" id="683047"/>
    <lineage>
        <taxon>Bacteria</taxon>
        <taxon>Bacillati</taxon>
        <taxon>Actinomycetota</taxon>
        <taxon>Actinomycetes</taxon>
        <taxon>Micrococcales</taxon>
        <taxon>Microbacteriaceae</taxon>
        <taxon>Microbacterium</taxon>
    </lineage>
</organism>
<evidence type="ECO:0000256" key="1">
    <source>
        <dbReference type="SAM" id="MobiDB-lite"/>
    </source>
</evidence>
<sequence>MSRTIDGSRTGRSLGAGLLAGILLLGLSACDDGEQSAGSMNGPGATPTTSQDEDTSTESGIHSDVQAVQQCLAGDWEIDRSSEFWDIPAGEADDVTGTVYVVFSADGEFRMIFEQWYIYVDNGAEIGNYVETTWNGTLSGEYVVDEGGFAVVEVADSSAKIETVIAFGKNIEEETTRVEDQPVPLVFTCDSDRLLGFPVADQDRSEPFAVYHRTNRS</sequence>
<evidence type="ECO:0000313" key="2">
    <source>
        <dbReference type="EMBL" id="BDZ39912.1"/>
    </source>
</evidence>
<keyword evidence="3" id="KW-1185">Reference proteome</keyword>
<feature type="region of interest" description="Disordered" evidence="1">
    <location>
        <begin position="34"/>
        <end position="60"/>
    </location>
</feature>
<name>A0ABN6X5P7_9MICO</name>
<evidence type="ECO:0008006" key="4">
    <source>
        <dbReference type="Google" id="ProtNLM"/>
    </source>
</evidence>
<proteinExistence type="predicted"/>
<dbReference type="EMBL" id="AP027728">
    <property type="protein sequence ID" value="BDZ39912.1"/>
    <property type="molecule type" value="Genomic_DNA"/>
</dbReference>
<accession>A0ABN6X5P7</accession>
<dbReference type="PROSITE" id="PS51257">
    <property type="entry name" value="PROKAR_LIPOPROTEIN"/>
    <property type="match status" value="1"/>
</dbReference>
<protein>
    <recommendedName>
        <fullName evidence="4">Lipoprotein</fullName>
    </recommendedName>
</protein>
<evidence type="ECO:0000313" key="3">
    <source>
        <dbReference type="Proteomes" id="UP001321543"/>
    </source>
</evidence>
<dbReference type="RefSeq" id="WP_286300362.1">
    <property type="nucleotide sequence ID" value="NZ_AP027728.1"/>
</dbReference>
<gene>
    <name evidence="2" type="ORF">GCM10025863_25260</name>
</gene>